<gene>
    <name evidence="10" type="ORF">O2N63_10055</name>
</gene>
<evidence type="ECO:0000313" key="10">
    <source>
        <dbReference type="EMBL" id="MDA5094427.1"/>
    </source>
</evidence>
<dbReference type="Pfam" id="PF13624">
    <property type="entry name" value="SurA_N_3"/>
    <property type="match status" value="1"/>
</dbReference>
<evidence type="ECO:0000313" key="11">
    <source>
        <dbReference type="Proteomes" id="UP001528040"/>
    </source>
</evidence>
<feature type="domain" description="PpiC" evidence="9">
    <location>
        <begin position="243"/>
        <end position="362"/>
    </location>
</feature>
<dbReference type="EMBL" id="JAQIIO010000004">
    <property type="protein sequence ID" value="MDA5094427.1"/>
    <property type="molecule type" value="Genomic_DNA"/>
</dbReference>
<organism evidence="10 11">
    <name type="scientific">Aliiroseovarius salicola</name>
    <dbReference type="NCBI Taxonomy" id="3009082"/>
    <lineage>
        <taxon>Bacteria</taxon>
        <taxon>Pseudomonadati</taxon>
        <taxon>Pseudomonadota</taxon>
        <taxon>Alphaproteobacteria</taxon>
        <taxon>Rhodobacterales</taxon>
        <taxon>Paracoccaceae</taxon>
        <taxon>Aliiroseovarius</taxon>
    </lineage>
</organism>
<keyword evidence="6" id="KW-0143">Chaperone</keyword>
<name>A0ABT4W3Q9_9RHOB</name>
<evidence type="ECO:0000256" key="1">
    <source>
        <dbReference type="ARBA" id="ARBA00004401"/>
    </source>
</evidence>
<keyword evidence="5 8" id="KW-0472">Membrane</keyword>
<dbReference type="RefSeq" id="WP_271054125.1">
    <property type="nucleotide sequence ID" value="NZ_JAQIIO010000004.1"/>
</dbReference>
<keyword evidence="3 8" id="KW-0812">Transmembrane</keyword>
<dbReference type="Proteomes" id="UP001528040">
    <property type="component" value="Unassembled WGS sequence"/>
</dbReference>
<dbReference type="PANTHER" id="PTHR47529:SF1">
    <property type="entry name" value="PERIPLASMIC CHAPERONE PPID"/>
    <property type="match status" value="1"/>
</dbReference>
<feature type="transmembrane region" description="Helical" evidence="8">
    <location>
        <begin position="12"/>
        <end position="32"/>
    </location>
</feature>
<evidence type="ECO:0000256" key="5">
    <source>
        <dbReference type="ARBA" id="ARBA00023136"/>
    </source>
</evidence>
<comment type="subcellular location">
    <subcellularLocation>
        <location evidence="1">Cell membrane</location>
        <topology evidence="1">Single-pass type II membrane protein</topology>
    </subcellularLocation>
</comment>
<keyword evidence="4 8" id="KW-1133">Transmembrane helix</keyword>
<accession>A0ABT4W3Q9</accession>
<evidence type="ECO:0000256" key="2">
    <source>
        <dbReference type="ARBA" id="ARBA00022475"/>
    </source>
</evidence>
<protein>
    <submittedName>
        <fullName evidence="10">SurA N-terminal domain-containing protein</fullName>
    </submittedName>
</protein>
<dbReference type="InterPro" id="IPR027304">
    <property type="entry name" value="Trigger_fact/SurA_dom_sf"/>
</dbReference>
<comment type="similarity">
    <text evidence="7">Belongs to the PpiD chaperone family.</text>
</comment>
<comment type="caution">
    <text evidence="10">The sequence shown here is derived from an EMBL/GenBank/DDBJ whole genome shotgun (WGS) entry which is preliminary data.</text>
</comment>
<evidence type="ECO:0000256" key="7">
    <source>
        <dbReference type="ARBA" id="ARBA00038408"/>
    </source>
</evidence>
<dbReference type="PANTHER" id="PTHR47529">
    <property type="entry name" value="PEPTIDYL-PROLYL CIS-TRANS ISOMERASE D"/>
    <property type="match status" value="1"/>
</dbReference>
<evidence type="ECO:0000256" key="4">
    <source>
        <dbReference type="ARBA" id="ARBA00022989"/>
    </source>
</evidence>
<evidence type="ECO:0000256" key="6">
    <source>
        <dbReference type="ARBA" id="ARBA00023186"/>
    </source>
</evidence>
<dbReference type="SUPFAM" id="SSF54534">
    <property type="entry name" value="FKBP-like"/>
    <property type="match status" value="1"/>
</dbReference>
<evidence type="ECO:0000256" key="3">
    <source>
        <dbReference type="ARBA" id="ARBA00022692"/>
    </source>
</evidence>
<dbReference type="SUPFAM" id="SSF109998">
    <property type="entry name" value="Triger factor/SurA peptide-binding domain-like"/>
    <property type="match status" value="1"/>
</dbReference>
<dbReference type="Pfam" id="PF13145">
    <property type="entry name" value="Rotamase_2"/>
    <property type="match status" value="1"/>
</dbReference>
<dbReference type="InterPro" id="IPR052029">
    <property type="entry name" value="PpiD_chaperone"/>
</dbReference>
<keyword evidence="11" id="KW-1185">Reference proteome</keyword>
<evidence type="ECO:0000259" key="9">
    <source>
        <dbReference type="Pfam" id="PF13145"/>
    </source>
</evidence>
<evidence type="ECO:0000256" key="8">
    <source>
        <dbReference type="SAM" id="Phobius"/>
    </source>
</evidence>
<keyword evidence="2" id="KW-1003">Cell membrane</keyword>
<dbReference type="InterPro" id="IPR000297">
    <property type="entry name" value="PPIase_PpiC"/>
</dbReference>
<dbReference type="Gene3D" id="1.10.4030.10">
    <property type="entry name" value="Porin chaperone SurA, peptide-binding domain"/>
    <property type="match status" value="1"/>
</dbReference>
<reference evidence="10 11" key="1">
    <citation type="submission" date="2023-01" db="EMBL/GenBank/DDBJ databases">
        <authorList>
            <person name="Yoon J.-W."/>
        </authorList>
    </citation>
    <scope>NUCLEOTIDE SEQUENCE [LARGE SCALE GENOMIC DNA]</scope>
    <source>
        <strain evidence="10 11">KMU-50</strain>
    </source>
</reference>
<sequence length="613" mass="65851">MATGKISRTFGWGLMGLVMIGLVGFGATNFGGGGGSIGAVGDTEIDARRYARELESELRAFQAQTGQRMTLAQAQAFGLDQQVLGRLLALTALENETARLGISIGDEQLRDRIVEISSFQGVDGKFDREAYTFALEQSGLTAAQFEASLRAEVARQVLQAAVAGGTKASDLYINTLFGYAYETRDFTWASLPMSALTSALPPASAEDLTAYYEANAVTFTLPEIKNVTYAWLNPEDLIPGIDVSEDDLKALYQERIAEFVMPERRMVERLVFGSETDAQAASDAIAAGEKSFEDLVAERDLSLADIDLGDLSLAELGTAGEAVFALNASGVTGPVESDLGPALYRMNAILAAQETTFEAAREQIQGELAADTARRQVGDLITELDDLLAGGATLEEIAESHKMRLETIDWADGDSDGIAAYDAFREAVSAANVGDFPEITLMADGGAFGLRVNKVDEPRLQTQDEVKDQVLVGWGLQKRLELLEEQANGLIPQLKDSESLSSLGLTEIVESEQGRSAFINGAPAGFVPQVFEMETGEWRVIKGDEDVVLVRLDAVNAADQSGDEAKAIKEQFAERSAQEVGIDIEAAFSRVLETQAGVTLDRAVINAIHSQFP</sequence>
<proteinExistence type="inferred from homology"/>